<accession>A0A6A5C8X5</accession>
<comment type="caution">
    <text evidence="2">The sequence shown here is derived from an EMBL/GenBank/DDBJ whole genome shotgun (WGS) entry which is preliminary data.</text>
</comment>
<dbReference type="VEuPathDB" id="AmoebaDB:NfTy_023530"/>
<dbReference type="EMBL" id="VFQX01000012">
    <property type="protein sequence ID" value="KAF0982178.1"/>
    <property type="molecule type" value="Genomic_DNA"/>
</dbReference>
<keyword evidence="3" id="KW-1185">Reference proteome</keyword>
<evidence type="ECO:0000256" key="1">
    <source>
        <dbReference type="SAM" id="MobiDB-lite"/>
    </source>
</evidence>
<dbReference type="VEuPathDB" id="AmoebaDB:NF0080250"/>
<organism evidence="2 3">
    <name type="scientific">Naegleria fowleri</name>
    <name type="common">Brain eating amoeba</name>
    <dbReference type="NCBI Taxonomy" id="5763"/>
    <lineage>
        <taxon>Eukaryota</taxon>
        <taxon>Discoba</taxon>
        <taxon>Heterolobosea</taxon>
        <taxon>Tetramitia</taxon>
        <taxon>Eutetramitia</taxon>
        <taxon>Vahlkampfiidae</taxon>
        <taxon>Naegleria</taxon>
    </lineage>
</organism>
<evidence type="ECO:0000313" key="3">
    <source>
        <dbReference type="Proteomes" id="UP000444721"/>
    </source>
</evidence>
<dbReference type="SUPFAM" id="SSF81383">
    <property type="entry name" value="F-box domain"/>
    <property type="match status" value="1"/>
</dbReference>
<protein>
    <recommendedName>
        <fullName evidence="4">F-box domain-containing protein</fullName>
    </recommendedName>
</protein>
<evidence type="ECO:0008006" key="4">
    <source>
        <dbReference type="Google" id="ProtNLM"/>
    </source>
</evidence>
<feature type="region of interest" description="Disordered" evidence="1">
    <location>
        <begin position="1"/>
        <end position="22"/>
    </location>
</feature>
<dbReference type="OMA" id="CYSHIAL"/>
<dbReference type="InterPro" id="IPR036047">
    <property type="entry name" value="F-box-like_dom_sf"/>
</dbReference>
<dbReference type="CDD" id="cd09917">
    <property type="entry name" value="F-box_SF"/>
    <property type="match status" value="1"/>
</dbReference>
<dbReference type="RefSeq" id="XP_044566891.1">
    <property type="nucleotide sequence ID" value="XM_044702515.1"/>
</dbReference>
<evidence type="ECO:0000313" key="2">
    <source>
        <dbReference type="EMBL" id="KAF0982178.1"/>
    </source>
</evidence>
<dbReference type="AlphaFoldDB" id="A0A6A5C8X5"/>
<dbReference type="VEuPathDB" id="AmoebaDB:FDP41_012039"/>
<sequence length="383" mass="44662">MKRATQDDITTPQDFPTKKTKKHDDLISKEVNPMPTLFWLSFHEMIPDEVLALIFKYISDVSSFSNLMYVNKRFHRVLFSVEMNCFEYIDFEFTDALKMPNFDLVRSCIINAFDEVDDEADDNDDNNIDDEKLNKAEIEHICYNNYLCKELLKVFVEEFPNLKTLEVADYSDSEKISSSSDSVTTFKLNEVDGYATYGYSEPSNVFNLLKDQLMHSLPNLQYIEFQPAVYHVDITQLFWLLTKPVFCSLKKLKIHVTVFDGDDNDPINAKAWRKFYEMKSLPKLELTCEFTHMAILLQALFGQKVECIQVHVISAHCGSSFSTMKDLIWNIFADKQCRNEILKLTEQGYDKYKALISYHSDYDISEENDNRCDSKSSEEHDDE</sequence>
<reference evidence="2 3" key="1">
    <citation type="journal article" date="2019" name="Sci. Rep.">
        <title>Nanopore sequencing improves the draft genome of the human pathogenic amoeba Naegleria fowleri.</title>
        <authorList>
            <person name="Liechti N."/>
            <person name="Schurch N."/>
            <person name="Bruggmann R."/>
            <person name="Wittwer M."/>
        </authorList>
    </citation>
    <scope>NUCLEOTIDE SEQUENCE [LARGE SCALE GENOMIC DNA]</scope>
    <source>
        <strain evidence="2 3">ATCC 30894</strain>
    </source>
</reference>
<name>A0A6A5C8X5_NAEFO</name>
<gene>
    <name evidence="2" type="ORF">FDP41_012039</name>
</gene>
<dbReference type="GeneID" id="68119254"/>
<dbReference type="Proteomes" id="UP000444721">
    <property type="component" value="Unassembled WGS sequence"/>
</dbReference>
<dbReference type="OrthoDB" id="10491453at2759"/>
<proteinExistence type="predicted"/>